<name>A0A0E9WUA0_ANGAN</name>
<evidence type="ECO:0000256" key="1">
    <source>
        <dbReference type="SAM" id="Phobius"/>
    </source>
</evidence>
<dbReference type="EMBL" id="GBXM01015462">
    <property type="protein sequence ID" value="JAH93115.1"/>
    <property type="molecule type" value="Transcribed_RNA"/>
</dbReference>
<keyword evidence="1" id="KW-0812">Transmembrane</keyword>
<feature type="transmembrane region" description="Helical" evidence="1">
    <location>
        <begin position="77"/>
        <end position="95"/>
    </location>
</feature>
<sequence length="110" mass="12770">MESLSKDLSLQENYRTHVPLISALRNMYILKLFSSQNTYMHNPSSYLKMLSLYGKSPISCTLSPRHPTAHYTGYHSVYLYEIVSALFYCTFTIVLHMRVGIYCQICVVLY</sequence>
<reference evidence="2" key="1">
    <citation type="submission" date="2014-11" db="EMBL/GenBank/DDBJ databases">
        <authorList>
            <person name="Amaro Gonzalez C."/>
        </authorList>
    </citation>
    <scope>NUCLEOTIDE SEQUENCE</scope>
</reference>
<organism evidence="2">
    <name type="scientific">Anguilla anguilla</name>
    <name type="common">European freshwater eel</name>
    <name type="synonym">Muraena anguilla</name>
    <dbReference type="NCBI Taxonomy" id="7936"/>
    <lineage>
        <taxon>Eukaryota</taxon>
        <taxon>Metazoa</taxon>
        <taxon>Chordata</taxon>
        <taxon>Craniata</taxon>
        <taxon>Vertebrata</taxon>
        <taxon>Euteleostomi</taxon>
        <taxon>Actinopterygii</taxon>
        <taxon>Neopterygii</taxon>
        <taxon>Teleostei</taxon>
        <taxon>Anguilliformes</taxon>
        <taxon>Anguillidae</taxon>
        <taxon>Anguilla</taxon>
    </lineage>
</organism>
<proteinExistence type="predicted"/>
<protein>
    <submittedName>
        <fullName evidence="2">Uncharacterized protein</fullName>
    </submittedName>
</protein>
<keyword evidence="1" id="KW-1133">Transmembrane helix</keyword>
<evidence type="ECO:0000313" key="2">
    <source>
        <dbReference type="EMBL" id="JAH93115.1"/>
    </source>
</evidence>
<dbReference type="AlphaFoldDB" id="A0A0E9WUA0"/>
<accession>A0A0E9WUA0</accession>
<reference evidence="2" key="2">
    <citation type="journal article" date="2015" name="Fish Shellfish Immunol.">
        <title>Early steps in the European eel (Anguilla anguilla)-Vibrio vulnificus interaction in the gills: Role of the RtxA13 toxin.</title>
        <authorList>
            <person name="Callol A."/>
            <person name="Pajuelo D."/>
            <person name="Ebbesson L."/>
            <person name="Teles M."/>
            <person name="MacKenzie S."/>
            <person name="Amaro C."/>
        </authorList>
    </citation>
    <scope>NUCLEOTIDE SEQUENCE</scope>
</reference>
<keyword evidence="1" id="KW-0472">Membrane</keyword>